<dbReference type="EMBL" id="JAASQV010000002">
    <property type="protein sequence ID" value="NIJ65959.1"/>
    <property type="molecule type" value="Genomic_DNA"/>
</dbReference>
<evidence type="ECO:0000313" key="1">
    <source>
        <dbReference type="EMBL" id="NIJ65959.1"/>
    </source>
</evidence>
<dbReference type="Proteomes" id="UP000564677">
    <property type="component" value="Unassembled WGS sequence"/>
</dbReference>
<reference evidence="1 2" key="1">
    <citation type="submission" date="2020-03" db="EMBL/GenBank/DDBJ databases">
        <title>Genomic Encyclopedia of Type Strains, Phase IV (KMG-IV): sequencing the most valuable type-strain genomes for metagenomic binning, comparative biology and taxonomic classification.</title>
        <authorList>
            <person name="Goeker M."/>
        </authorList>
    </citation>
    <scope>NUCLEOTIDE SEQUENCE [LARGE SCALE GENOMIC DNA]</scope>
    <source>
        <strain evidence="1 2">DSM 4733</strain>
    </source>
</reference>
<dbReference type="AlphaFoldDB" id="A0A7X5V130"/>
<name>A0A7X5V130_9SPHN</name>
<comment type="caution">
    <text evidence="1">The sequence shown here is derived from an EMBL/GenBank/DDBJ whole genome shotgun (WGS) entry which is preliminary data.</text>
</comment>
<organism evidence="1 2">
    <name type="scientific">Sphingomonas leidyi</name>
    <dbReference type="NCBI Taxonomy" id="68569"/>
    <lineage>
        <taxon>Bacteria</taxon>
        <taxon>Pseudomonadati</taxon>
        <taxon>Pseudomonadota</taxon>
        <taxon>Alphaproteobacteria</taxon>
        <taxon>Sphingomonadales</taxon>
        <taxon>Sphingomonadaceae</taxon>
        <taxon>Sphingomonas</taxon>
    </lineage>
</organism>
<keyword evidence="2" id="KW-1185">Reference proteome</keyword>
<protein>
    <submittedName>
        <fullName evidence="1">Uncharacterized protein</fullName>
    </submittedName>
</protein>
<sequence>MRKAALEDVISSLNHKAVSLHSERELALDD</sequence>
<proteinExistence type="predicted"/>
<evidence type="ECO:0000313" key="2">
    <source>
        <dbReference type="Proteomes" id="UP000564677"/>
    </source>
</evidence>
<accession>A0A7X5V130</accession>
<gene>
    <name evidence="1" type="ORF">FHR20_002921</name>
</gene>